<dbReference type="PROSITE" id="PS50878">
    <property type="entry name" value="RT_POL"/>
    <property type="match status" value="1"/>
</dbReference>
<protein>
    <recommendedName>
        <fullName evidence="10">Gypsy retrotransposon integrase-like protein 1</fullName>
        <ecNumber evidence="3">2.7.7.49</ecNumber>
        <ecNumber evidence="2">3.1.26.4</ecNumber>
    </recommendedName>
</protein>
<accession>A0A669EXD1</accession>
<keyword evidence="8" id="KW-0378">Hydrolase</keyword>
<dbReference type="Gene3D" id="3.30.420.10">
    <property type="entry name" value="Ribonuclease H-like superfamily/Ribonuclease H"/>
    <property type="match status" value="1"/>
</dbReference>
<dbReference type="CDD" id="cd00303">
    <property type="entry name" value="retropepsin_like"/>
    <property type="match status" value="1"/>
</dbReference>
<evidence type="ECO:0000256" key="10">
    <source>
        <dbReference type="ARBA" id="ARBA00039658"/>
    </source>
</evidence>
<dbReference type="FunFam" id="3.10.20.370:FF:000003">
    <property type="entry name" value="Transposon Tf2-6 polyprotein"/>
    <property type="match status" value="1"/>
</dbReference>
<dbReference type="GO" id="GO:0003676">
    <property type="term" value="F:nucleic acid binding"/>
    <property type="evidence" value="ECO:0007669"/>
    <property type="project" value="InterPro"/>
</dbReference>
<reference evidence="12" key="2">
    <citation type="submission" date="2025-08" db="UniProtKB">
        <authorList>
            <consortium name="Ensembl"/>
        </authorList>
    </citation>
    <scope>IDENTIFICATION</scope>
</reference>
<dbReference type="InterPro" id="IPR000477">
    <property type="entry name" value="RT_dom"/>
</dbReference>
<dbReference type="InterPro" id="IPR043502">
    <property type="entry name" value="DNA/RNA_pol_sf"/>
</dbReference>
<evidence type="ECO:0000256" key="2">
    <source>
        <dbReference type="ARBA" id="ARBA00012180"/>
    </source>
</evidence>
<dbReference type="Gene3D" id="2.40.70.10">
    <property type="entry name" value="Acid Proteases"/>
    <property type="match status" value="1"/>
</dbReference>
<dbReference type="Gene3D" id="3.10.10.10">
    <property type="entry name" value="HIV Type 1 Reverse Transcriptase, subunit A, domain 1"/>
    <property type="match status" value="1"/>
</dbReference>
<dbReference type="Gene3D" id="1.10.340.70">
    <property type="match status" value="1"/>
</dbReference>
<evidence type="ECO:0000256" key="5">
    <source>
        <dbReference type="ARBA" id="ARBA00022695"/>
    </source>
</evidence>
<keyword evidence="4" id="KW-0808">Transferase</keyword>
<dbReference type="CDD" id="cd01647">
    <property type="entry name" value="RT_LTR"/>
    <property type="match status" value="1"/>
</dbReference>
<dbReference type="FunFam" id="3.30.70.270:FF:000020">
    <property type="entry name" value="Transposon Tf2-6 polyprotein-like Protein"/>
    <property type="match status" value="1"/>
</dbReference>
<evidence type="ECO:0000256" key="3">
    <source>
        <dbReference type="ARBA" id="ARBA00012493"/>
    </source>
</evidence>
<dbReference type="PANTHER" id="PTHR37984:SF5">
    <property type="entry name" value="PROTEIN NYNRIN-LIKE"/>
    <property type="match status" value="1"/>
</dbReference>
<dbReference type="InParanoid" id="A0A669EXD1"/>
<dbReference type="AlphaFoldDB" id="A0A669EXD1"/>
<dbReference type="GO" id="GO:0003964">
    <property type="term" value="F:RNA-directed DNA polymerase activity"/>
    <property type="evidence" value="ECO:0007669"/>
    <property type="project" value="UniProtKB-KW"/>
</dbReference>
<keyword evidence="5" id="KW-0548">Nucleotidyltransferase</keyword>
<dbReference type="Pfam" id="PF17921">
    <property type="entry name" value="Integrase_H2C2"/>
    <property type="match status" value="1"/>
</dbReference>
<dbReference type="InterPro" id="IPR043128">
    <property type="entry name" value="Rev_trsase/Diguanyl_cyclase"/>
</dbReference>
<dbReference type="Gene3D" id="3.10.20.370">
    <property type="match status" value="1"/>
</dbReference>
<keyword evidence="6" id="KW-0540">Nuclease</keyword>
<dbReference type="Gene3D" id="3.30.70.270">
    <property type="match status" value="2"/>
</dbReference>
<dbReference type="Ensembl" id="ENSONIT00000061441.1">
    <property type="protein sequence ID" value="ENSONIP00000075567.1"/>
    <property type="gene ID" value="ENSONIG00000030671.1"/>
</dbReference>
<dbReference type="Proteomes" id="UP000005207">
    <property type="component" value="Linkage group LG3"/>
</dbReference>
<dbReference type="CDD" id="cd09274">
    <property type="entry name" value="RNase_HI_RT_Ty3"/>
    <property type="match status" value="1"/>
</dbReference>
<evidence type="ECO:0000259" key="11">
    <source>
        <dbReference type="PROSITE" id="PS50878"/>
    </source>
</evidence>
<proteinExistence type="inferred from homology"/>
<keyword evidence="9" id="KW-0695">RNA-directed DNA polymerase</keyword>
<evidence type="ECO:0000256" key="4">
    <source>
        <dbReference type="ARBA" id="ARBA00022679"/>
    </source>
</evidence>
<dbReference type="InterPro" id="IPR050951">
    <property type="entry name" value="Retrovirus_Pol_polyprotein"/>
</dbReference>
<dbReference type="InterPro" id="IPR041373">
    <property type="entry name" value="RT_RNaseH"/>
</dbReference>
<evidence type="ECO:0000256" key="7">
    <source>
        <dbReference type="ARBA" id="ARBA00022759"/>
    </source>
</evidence>
<evidence type="ECO:0000256" key="9">
    <source>
        <dbReference type="ARBA" id="ARBA00022918"/>
    </source>
</evidence>
<evidence type="ECO:0000313" key="12">
    <source>
        <dbReference type="Ensembl" id="ENSONIP00000075567.1"/>
    </source>
</evidence>
<dbReference type="SUPFAM" id="SSF56672">
    <property type="entry name" value="DNA/RNA polymerases"/>
    <property type="match status" value="1"/>
</dbReference>
<dbReference type="SUPFAM" id="SSF53098">
    <property type="entry name" value="Ribonuclease H-like"/>
    <property type="match status" value="1"/>
</dbReference>
<comment type="similarity">
    <text evidence="1">Belongs to the beta type-B retroviral polymerase family. HERV class-II K(HML-2) pol subfamily.</text>
</comment>
<dbReference type="EC" id="2.7.7.49" evidence="3"/>
<keyword evidence="7" id="KW-0255">Endonuclease</keyword>
<dbReference type="GO" id="GO:0004523">
    <property type="term" value="F:RNA-DNA hybrid ribonuclease activity"/>
    <property type="evidence" value="ECO:0007669"/>
    <property type="project" value="UniProtKB-EC"/>
</dbReference>
<dbReference type="SUPFAM" id="SSF50630">
    <property type="entry name" value="Acid proteases"/>
    <property type="match status" value="1"/>
</dbReference>
<dbReference type="OMA" id="SHECHAL"/>
<evidence type="ECO:0000256" key="8">
    <source>
        <dbReference type="ARBA" id="ARBA00022801"/>
    </source>
</evidence>
<name>A0A669EXD1_ORENI</name>
<dbReference type="GeneTree" id="ENSGT01060000248608"/>
<dbReference type="InterPro" id="IPR021109">
    <property type="entry name" value="Peptidase_aspartic_dom_sf"/>
</dbReference>
<dbReference type="InterPro" id="IPR036397">
    <property type="entry name" value="RNaseH_sf"/>
</dbReference>
<dbReference type="PANTHER" id="PTHR37984">
    <property type="entry name" value="PROTEIN CBG26694"/>
    <property type="match status" value="1"/>
</dbReference>
<feature type="domain" description="Reverse transcriptase" evidence="11">
    <location>
        <begin position="209"/>
        <end position="388"/>
    </location>
</feature>
<dbReference type="InterPro" id="IPR041588">
    <property type="entry name" value="Integrase_H2C2"/>
</dbReference>
<keyword evidence="13" id="KW-1185">Reference proteome</keyword>
<evidence type="ECO:0000313" key="13">
    <source>
        <dbReference type="Proteomes" id="UP000005207"/>
    </source>
</evidence>
<reference evidence="13" key="1">
    <citation type="submission" date="2012-01" db="EMBL/GenBank/DDBJ databases">
        <title>The Genome Sequence of Oreochromis niloticus (Nile Tilapia).</title>
        <authorList>
            <consortium name="Broad Institute Genome Assembly Team"/>
            <consortium name="Broad Institute Sequencing Platform"/>
            <person name="Di Palma F."/>
            <person name="Johnson J."/>
            <person name="Lander E.S."/>
            <person name="Lindblad-Toh K."/>
        </authorList>
    </citation>
    <scope>NUCLEOTIDE SEQUENCE [LARGE SCALE GENOMIC DNA]</scope>
</reference>
<dbReference type="Pfam" id="PF00078">
    <property type="entry name" value="RVT_1"/>
    <property type="match status" value="1"/>
</dbReference>
<dbReference type="EC" id="3.1.26.4" evidence="2"/>
<reference evidence="12" key="3">
    <citation type="submission" date="2025-09" db="UniProtKB">
        <authorList>
            <consortium name="Ensembl"/>
        </authorList>
    </citation>
    <scope>IDENTIFICATION</scope>
</reference>
<organism evidence="12 13">
    <name type="scientific">Oreochromis niloticus</name>
    <name type="common">Nile tilapia</name>
    <name type="synonym">Tilapia nilotica</name>
    <dbReference type="NCBI Taxonomy" id="8128"/>
    <lineage>
        <taxon>Eukaryota</taxon>
        <taxon>Metazoa</taxon>
        <taxon>Chordata</taxon>
        <taxon>Craniata</taxon>
        <taxon>Vertebrata</taxon>
        <taxon>Euteleostomi</taxon>
        <taxon>Actinopterygii</taxon>
        <taxon>Neopterygii</taxon>
        <taxon>Teleostei</taxon>
        <taxon>Neoteleostei</taxon>
        <taxon>Acanthomorphata</taxon>
        <taxon>Ovalentaria</taxon>
        <taxon>Cichlomorphae</taxon>
        <taxon>Cichliformes</taxon>
        <taxon>Cichlidae</taxon>
        <taxon>African cichlids</taxon>
        <taxon>Pseudocrenilabrinae</taxon>
        <taxon>Oreochromini</taxon>
        <taxon>Oreochromis</taxon>
    </lineage>
</organism>
<evidence type="ECO:0000256" key="1">
    <source>
        <dbReference type="ARBA" id="ARBA00010879"/>
    </source>
</evidence>
<dbReference type="InterPro" id="IPR012337">
    <property type="entry name" value="RNaseH-like_sf"/>
</dbReference>
<dbReference type="Pfam" id="PF13975">
    <property type="entry name" value="gag-asp_proteas"/>
    <property type="match status" value="1"/>
</dbReference>
<evidence type="ECO:0000256" key="6">
    <source>
        <dbReference type="ARBA" id="ARBA00022722"/>
    </source>
</evidence>
<dbReference type="Pfam" id="PF17917">
    <property type="entry name" value="RT_RNaseH"/>
    <property type="match status" value="1"/>
</dbReference>
<sequence length="846" mass="94714">MIAAKLTVRLKTHSLDALIDSGAEQNFIDASLALKLGFITEPLSHSLQVTALSGQRLPDITHVTEPVSLTLSGNHVETIQLYVFKAPLTPLVLGYPWLCLHNPVIDWRKESISGWGEECHMSCLKAATPAMNLSPSKTISEPPDLSSIPSVYHDLAQVFCKDKARSLPPHRPYDCGIDLLPGAPLPTSRLYSLSRLERESMEKYINESLAAGLIRPSSSPVAAGFFFVTKKDKSLRPCIDYRGLNSITVKNKYPLPLLSSAFELLQGATIFTKLDLRNAYHLVRIREGDEWKTAFNTHLGHFEYLVMPFGLTNAPAVFQALVNDVLRDFIDHFVFIYLDDILIFSRSVADHQRHVRQVLQRLLENRLFVKGEKCEFHVSTVAFLGHVIDHGNLKTDPAKVQAVVDWPTPSNRRQLQSFLGFANFYRRFVRDYSKLALPLTRLTSPKVPFCWDELAQRAFAHLKDRFASAPILVQPDLNLQFIVEVDASDAGVGAVLSQRQGGKLHPCAYFSRRLSSAESNYDVVDRELLAIKLALEEWRHWLEGAAQPFVVWTDHKNLEYIRSAKRLNARQARWALFFTRFQFTITYRPGSRNVKLDALSRQFAASEDAARDAPILPPTCVIGALTWEIESAIREAQWTEPDPGTGPPGLLFVPSSVRSRVLHWAHTARFTWHPGVHRTITFLQRFAWWPSLAKDVREYISACSTCAQNKSVHQPPSGLLQPLPTPSRPWSHIAVDFITGLPVSSGNTVILTIVDRFSKAAHFVALPKLPTALETATHGPRFSPPWNPHGHCVRQRTAVYVTCLEGVLQCPRSSGQSLLWLPPTDQWPNGACQSGARSGSPVPGIH</sequence>